<dbReference type="Pfam" id="PF02789">
    <property type="entry name" value="Peptidase_M17_N"/>
    <property type="match status" value="1"/>
</dbReference>
<dbReference type="EC" id="3.4.11.1" evidence="8"/>
<dbReference type="Gene3D" id="3.40.220.10">
    <property type="entry name" value="Leucine Aminopeptidase, subunit E, domain 1"/>
    <property type="match status" value="1"/>
</dbReference>
<dbReference type="InterPro" id="IPR008283">
    <property type="entry name" value="Peptidase_M17_N"/>
</dbReference>
<keyword evidence="6 8" id="KW-0378">Hydrolase</keyword>
<organism evidence="10 11">
    <name type="scientific">Nocardiopsis tropica</name>
    <dbReference type="NCBI Taxonomy" id="109330"/>
    <lineage>
        <taxon>Bacteria</taxon>
        <taxon>Bacillati</taxon>
        <taxon>Actinomycetota</taxon>
        <taxon>Actinomycetes</taxon>
        <taxon>Streptosporangiales</taxon>
        <taxon>Nocardiopsidaceae</taxon>
        <taxon>Nocardiopsis</taxon>
    </lineage>
</organism>
<evidence type="ECO:0000259" key="9">
    <source>
        <dbReference type="PROSITE" id="PS00631"/>
    </source>
</evidence>
<dbReference type="InterPro" id="IPR011356">
    <property type="entry name" value="Leucine_aapep/pepB"/>
</dbReference>
<dbReference type="SUPFAM" id="SSF52949">
    <property type="entry name" value="Macro domain-like"/>
    <property type="match status" value="1"/>
</dbReference>
<feature type="binding site" evidence="8">
    <location>
        <position position="286"/>
    </location>
    <ligand>
        <name>Mn(2+)</name>
        <dbReference type="ChEBI" id="CHEBI:29035"/>
        <label>2</label>
    </ligand>
</feature>
<dbReference type="HAMAP" id="MF_00181">
    <property type="entry name" value="Cytosol_peptidase_M17"/>
    <property type="match status" value="1"/>
</dbReference>
<dbReference type="PANTHER" id="PTHR11963:SF23">
    <property type="entry name" value="CYTOSOL AMINOPEPTIDASE"/>
    <property type="match status" value="1"/>
</dbReference>
<dbReference type="InterPro" id="IPR023042">
    <property type="entry name" value="Peptidase_M17_leu_NH2_pept"/>
</dbReference>
<accession>A0ABU7KTN2</accession>
<proteinExistence type="inferred from homology"/>
<keyword evidence="8" id="KW-0963">Cytoplasm</keyword>
<feature type="domain" description="Cytosol aminopeptidase" evidence="9">
    <location>
        <begin position="343"/>
        <end position="350"/>
    </location>
</feature>
<dbReference type="Pfam" id="PF00883">
    <property type="entry name" value="Peptidase_M17"/>
    <property type="match status" value="1"/>
</dbReference>
<dbReference type="NCBIfam" id="NF002073">
    <property type="entry name" value="PRK00913.1-2"/>
    <property type="match status" value="1"/>
</dbReference>
<evidence type="ECO:0000256" key="8">
    <source>
        <dbReference type="HAMAP-Rule" id="MF_00181"/>
    </source>
</evidence>
<evidence type="ECO:0000313" key="11">
    <source>
        <dbReference type="Proteomes" id="UP001348641"/>
    </source>
</evidence>
<comment type="catalytic activity">
    <reaction evidence="2 8">
        <text>Release of an N-terminal amino acid, preferentially leucine, but not glutamic or aspartic acids.</text>
        <dbReference type="EC" id="3.4.11.10"/>
    </reaction>
</comment>
<comment type="catalytic activity">
    <reaction evidence="1 8">
        <text>Release of an N-terminal amino acid, Xaa-|-Yaa-, in which Xaa is preferably Leu, but may be other amino acids including Pro although not Arg or Lys, and Yaa may be Pro. Amino acid amides and methyl esters are also readily hydrolyzed, but rates on arylamides are exceedingly low.</text>
        <dbReference type="EC" id="3.4.11.1"/>
    </reaction>
</comment>
<comment type="caution">
    <text evidence="10">The sequence shown here is derived from an EMBL/GenBank/DDBJ whole genome shotgun (WGS) entry which is preliminary data.</text>
</comment>
<dbReference type="InterPro" id="IPR000819">
    <property type="entry name" value="Peptidase_M17_C"/>
</dbReference>
<evidence type="ECO:0000256" key="5">
    <source>
        <dbReference type="ARBA" id="ARBA00022670"/>
    </source>
</evidence>
<feature type="active site" evidence="8">
    <location>
        <position position="275"/>
    </location>
</feature>
<keyword evidence="5 8" id="KW-0645">Protease</keyword>
<feature type="active site" evidence="8">
    <location>
        <position position="349"/>
    </location>
</feature>
<evidence type="ECO:0000256" key="6">
    <source>
        <dbReference type="ARBA" id="ARBA00022801"/>
    </source>
</evidence>
<evidence type="ECO:0000313" key="10">
    <source>
        <dbReference type="EMBL" id="MEE2052656.1"/>
    </source>
</evidence>
<feature type="binding site" evidence="8">
    <location>
        <position position="347"/>
    </location>
    <ligand>
        <name>Mn(2+)</name>
        <dbReference type="ChEBI" id="CHEBI:29035"/>
        <label>1</label>
    </ligand>
</feature>
<feature type="binding site" evidence="8">
    <location>
        <position position="268"/>
    </location>
    <ligand>
        <name>Mn(2+)</name>
        <dbReference type="ChEBI" id="CHEBI:29035"/>
        <label>1</label>
    </ligand>
</feature>
<dbReference type="EMBL" id="JAUUCC010000051">
    <property type="protein sequence ID" value="MEE2052656.1"/>
    <property type="molecule type" value="Genomic_DNA"/>
</dbReference>
<evidence type="ECO:0000256" key="7">
    <source>
        <dbReference type="ARBA" id="ARBA00049972"/>
    </source>
</evidence>
<evidence type="ECO:0000256" key="4">
    <source>
        <dbReference type="ARBA" id="ARBA00022438"/>
    </source>
</evidence>
<comment type="cofactor">
    <cofactor evidence="8">
        <name>Mn(2+)</name>
        <dbReference type="ChEBI" id="CHEBI:29035"/>
    </cofactor>
    <text evidence="8">Binds 2 manganese ions per subunit.</text>
</comment>
<dbReference type="RefSeq" id="WP_330159668.1">
    <property type="nucleotide sequence ID" value="NZ_JAUUCC010000051.1"/>
</dbReference>
<dbReference type="GO" id="GO:0004177">
    <property type="term" value="F:aminopeptidase activity"/>
    <property type="evidence" value="ECO:0007669"/>
    <property type="project" value="UniProtKB-KW"/>
</dbReference>
<feature type="binding site" evidence="8">
    <location>
        <position position="268"/>
    </location>
    <ligand>
        <name>Mn(2+)</name>
        <dbReference type="ChEBI" id="CHEBI:29035"/>
        <label>2</label>
    </ligand>
</feature>
<name>A0ABU7KTN2_9ACTN</name>
<dbReference type="PROSITE" id="PS00631">
    <property type="entry name" value="CYTOSOL_AP"/>
    <property type="match status" value="1"/>
</dbReference>
<dbReference type="PANTHER" id="PTHR11963">
    <property type="entry name" value="LEUCINE AMINOPEPTIDASE-RELATED"/>
    <property type="match status" value="1"/>
</dbReference>
<dbReference type="Gene3D" id="3.40.630.10">
    <property type="entry name" value="Zn peptidases"/>
    <property type="match status" value="1"/>
</dbReference>
<dbReference type="CDD" id="cd00433">
    <property type="entry name" value="Peptidase_M17"/>
    <property type="match status" value="1"/>
</dbReference>
<dbReference type="InterPro" id="IPR043472">
    <property type="entry name" value="Macro_dom-like"/>
</dbReference>
<gene>
    <name evidence="8" type="primary">pepA</name>
    <name evidence="10" type="ORF">Q8A49_19320</name>
</gene>
<feature type="binding site" evidence="8">
    <location>
        <position position="347"/>
    </location>
    <ligand>
        <name>Mn(2+)</name>
        <dbReference type="ChEBI" id="CHEBI:29035"/>
        <label>2</label>
    </ligand>
</feature>
<dbReference type="SUPFAM" id="SSF53187">
    <property type="entry name" value="Zn-dependent exopeptidases"/>
    <property type="match status" value="1"/>
</dbReference>
<comment type="similarity">
    <text evidence="3 8">Belongs to the peptidase M17 family.</text>
</comment>
<keyword evidence="4 8" id="KW-0031">Aminopeptidase</keyword>
<sequence length="499" mass="51295">MPFATEIHPVPGKLVDSTADLLVLPLIPGDSGPEAVEGVAESGLTQVLPASLTDLFAHYSLTGKPGELAHFPVPRDQGLVRLALLGVGSGSPDDLRKAGAALARAARGNERVALAWPGSGAEAATAFAEGVLLASYTFSLKTSEVPDDRRPAASVEVAAGDGGDGSLAGALERGTALAAATALARDLINTPSLTKDPEWMAARARDVAADKGLQVRVWDEKDLENDGFGAILGVGQGSSRPPRLVQLSYTPENPAAHVVLVGKGITFDTGGLSLKPNDNMSLMKTDMSGSAIVLAVLSALAAVGAAVRVTGLLALAENAFSGDSTRIGDVLTTYTGTTVEVLNSDAEGRLVLADAMGYAVGELAPDVLVDVATLTGAAKVALGTGTGALYSNDEELAAQLEEAGRASGEPLWRMPLTEEYVPTTKSRVADLANIGTRGRDFGPAGATDAALFLREFAGDVPWAHLDIAGPGRSMKESGLLSKGGTAFTTRTLLRWLADR</sequence>
<feature type="binding site" evidence="8">
    <location>
        <position position="345"/>
    </location>
    <ligand>
        <name>Mn(2+)</name>
        <dbReference type="ChEBI" id="CHEBI:29035"/>
        <label>1</label>
    </ligand>
</feature>
<dbReference type="EC" id="3.4.11.10" evidence="8"/>
<feature type="binding site" evidence="8">
    <location>
        <position position="263"/>
    </location>
    <ligand>
        <name>Mn(2+)</name>
        <dbReference type="ChEBI" id="CHEBI:29035"/>
        <label>2</label>
    </ligand>
</feature>
<evidence type="ECO:0000256" key="2">
    <source>
        <dbReference type="ARBA" id="ARBA00000967"/>
    </source>
</evidence>
<protein>
    <recommendedName>
        <fullName evidence="8">Probable cytosol aminopeptidase</fullName>
        <ecNumber evidence="8">3.4.11.1</ecNumber>
    </recommendedName>
    <alternativeName>
        <fullName evidence="8">Leucine aminopeptidase</fullName>
        <shortName evidence="8">LAP</shortName>
        <ecNumber evidence="8">3.4.11.10</ecNumber>
    </alternativeName>
    <alternativeName>
        <fullName evidence="8">Leucyl aminopeptidase</fullName>
    </alternativeName>
</protein>
<dbReference type="Proteomes" id="UP001348641">
    <property type="component" value="Unassembled WGS sequence"/>
</dbReference>
<keyword evidence="8" id="KW-0479">Metal-binding</keyword>
<comment type="subcellular location">
    <subcellularLocation>
        <location evidence="8">Cytoplasm</location>
    </subcellularLocation>
</comment>
<dbReference type="PRINTS" id="PR00481">
    <property type="entry name" value="LAMNOPPTDASE"/>
</dbReference>
<reference evidence="10 11" key="1">
    <citation type="submission" date="2023-07" db="EMBL/GenBank/DDBJ databases">
        <authorList>
            <person name="Girao M."/>
            <person name="Carvalho M.F."/>
        </authorList>
    </citation>
    <scope>NUCLEOTIDE SEQUENCE [LARGE SCALE GENOMIC DNA]</scope>
    <source>
        <strain evidence="10 11">66/93</strain>
    </source>
</reference>
<comment type="function">
    <text evidence="7 8">Presumably involved in the processing and regular turnover of intracellular proteins. Catalyzes the removal of unsubstituted N-terminal amino acids from various peptides.</text>
</comment>
<evidence type="ECO:0000256" key="3">
    <source>
        <dbReference type="ARBA" id="ARBA00009528"/>
    </source>
</evidence>
<evidence type="ECO:0000256" key="1">
    <source>
        <dbReference type="ARBA" id="ARBA00000135"/>
    </source>
</evidence>
<keyword evidence="8" id="KW-0464">Manganese</keyword>